<accession>A0A367IIU4</accession>
<dbReference type="Proteomes" id="UP000253551">
    <property type="component" value="Unassembled WGS sequence"/>
</dbReference>
<dbReference type="STRING" id="4846.A0A367IIU4"/>
<protein>
    <submittedName>
        <fullName evidence="1">Uncharacterized protein</fullName>
    </submittedName>
</protein>
<keyword evidence="2" id="KW-1185">Reference proteome</keyword>
<dbReference type="AlphaFoldDB" id="A0A367IIU4"/>
<dbReference type="PANTHER" id="PTHR33324:SF2">
    <property type="entry name" value="MYB_SANT-LIKE DNA-BINDING DOMAIN-CONTAINING PROTEIN"/>
    <property type="match status" value="1"/>
</dbReference>
<comment type="caution">
    <text evidence="1">The sequence shown here is derived from an EMBL/GenBank/DDBJ whole genome shotgun (WGS) entry which is preliminary data.</text>
</comment>
<dbReference type="OrthoDB" id="96345at2759"/>
<sequence length="269" mass="30631">MREVGIYHRLAKDVASKISTLQANYRLARGWKEIEGKKLVEAGATEDVVNEELLKRFPYWDSLNEVFSSNKSAAWPMAIRNITHTDEDGLFDVKQEDLYTSDQEQQLQDSGILKRRRLSDSLVQSLNISATASPTNSTQSLPTIATTNTPNDISTPPVLVIRPLPRVLPPATHYFDSHHYHTNSSTPHPSTPRSTLADSLLQVTREKESGRMRRSQEMLHFLKEKRIERDQLLVEREITKRVKAKAELVKNLMDAGFSKEAIEEQLNKL</sequence>
<gene>
    <name evidence="1" type="ORF">CU098_000007</name>
</gene>
<reference evidence="1 2" key="1">
    <citation type="journal article" date="2018" name="G3 (Bethesda)">
        <title>Phylogenetic and Phylogenomic Definition of Rhizopus Species.</title>
        <authorList>
            <person name="Gryganskyi A.P."/>
            <person name="Golan J."/>
            <person name="Dolatabadi S."/>
            <person name="Mondo S."/>
            <person name="Robb S."/>
            <person name="Idnurm A."/>
            <person name="Muszewska A."/>
            <person name="Steczkiewicz K."/>
            <person name="Masonjones S."/>
            <person name="Liao H.L."/>
            <person name="Gajdeczka M.T."/>
            <person name="Anike F."/>
            <person name="Vuek A."/>
            <person name="Anishchenko I.M."/>
            <person name="Voigt K."/>
            <person name="de Hoog G.S."/>
            <person name="Smith M.E."/>
            <person name="Heitman J."/>
            <person name="Vilgalys R."/>
            <person name="Stajich J.E."/>
        </authorList>
    </citation>
    <scope>NUCLEOTIDE SEQUENCE [LARGE SCALE GENOMIC DNA]</scope>
    <source>
        <strain evidence="1 2">LSU 92-RS-03</strain>
    </source>
</reference>
<evidence type="ECO:0000313" key="2">
    <source>
        <dbReference type="Proteomes" id="UP000253551"/>
    </source>
</evidence>
<dbReference type="EMBL" id="PJQM01007919">
    <property type="protein sequence ID" value="RCH77589.1"/>
    <property type="molecule type" value="Genomic_DNA"/>
</dbReference>
<proteinExistence type="predicted"/>
<organism evidence="1 2">
    <name type="scientific">Rhizopus stolonifer</name>
    <name type="common">Rhizopus nigricans</name>
    <dbReference type="NCBI Taxonomy" id="4846"/>
    <lineage>
        <taxon>Eukaryota</taxon>
        <taxon>Fungi</taxon>
        <taxon>Fungi incertae sedis</taxon>
        <taxon>Mucoromycota</taxon>
        <taxon>Mucoromycotina</taxon>
        <taxon>Mucoromycetes</taxon>
        <taxon>Mucorales</taxon>
        <taxon>Mucorineae</taxon>
        <taxon>Rhizopodaceae</taxon>
        <taxon>Rhizopus</taxon>
    </lineage>
</organism>
<dbReference type="PANTHER" id="PTHR33324">
    <property type="entry name" value="EXPRESSED PROTEIN"/>
    <property type="match status" value="1"/>
</dbReference>
<evidence type="ECO:0000313" key="1">
    <source>
        <dbReference type="EMBL" id="RCH77589.1"/>
    </source>
</evidence>
<name>A0A367IIU4_RHIST</name>